<sequence length="102" mass="11416">MKTSNVPGYKDLFPEGNERYCDLISGLAPEMIVRICSAINNELNGPGGMAGNQVNILRDFAQTFTREERRDLLSRIAAYQENVGDDVTVILFATRYLLTMVL</sequence>
<protein>
    <submittedName>
        <fullName evidence="1">Uncharacterized protein</fullName>
    </submittedName>
</protein>
<comment type="caution">
    <text evidence="1">The sequence shown here is derived from an EMBL/GenBank/DDBJ whole genome shotgun (WGS) entry which is preliminary data.</text>
</comment>
<evidence type="ECO:0000313" key="2">
    <source>
        <dbReference type="Proteomes" id="UP001247620"/>
    </source>
</evidence>
<organism evidence="1 2">
    <name type="scientific">Mucilaginibacter pocheonensis</name>
    <dbReference type="NCBI Taxonomy" id="398050"/>
    <lineage>
        <taxon>Bacteria</taxon>
        <taxon>Pseudomonadati</taxon>
        <taxon>Bacteroidota</taxon>
        <taxon>Sphingobacteriia</taxon>
        <taxon>Sphingobacteriales</taxon>
        <taxon>Sphingobacteriaceae</taxon>
        <taxon>Mucilaginibacter</taxon>
    </lineage>
</organism>
<evidence type="ECO:0000313" key="1">
    <source>
        <dbReference type="EMBL" id="MDR6941677.1"/>
    </source>
</evidence>
<reference evidence="1 2" key="1">
    <citation type="submission" date="2023-07" db="EMBL/GenBank/DDBJ databases">
        <title>Sorghum-associated microbial communities from plants grown in Nebraska, USA.</title>
        <authorList>
            <person name="Schachtman D."/>
        </authorList>
    </citation>
    <scope>NUCLEOTIDE SEQUENCE [LARGE SCALE GENOMIC DNA]</scope>
    <source>
        <strain evidence="1 2">3262</strain>
    </source>
</reference>
<accession>A0ABU1T8E2</accession>
<gene>
    <name evidence="1" type="ORF">J2W55_001519</name>
</gene>
<dbReference type="RefSeq" id="WP_310093711.1">
    <property type="nucleotide sequence ID" value="NZ_JAVDUU010000002.1"/>
</dbReference>
<name>A0ABU1T8E2_9SPHI</name>
<keyword evidence="2" id="KW-1185">Reference proteome</keyword>
<proteinExistence type="predicted"/>
<dbReference type="EMBL" id="JAVDUU010000002">
    <property type="protein sequence ID" value="MDR6941677.1"/>
    <property type="molecule type" value="Genomic_DNA"/>
</dbReference>
<dbReference type="Proteomes" id="UP001247620">
    <property type="component" value="Unassembled WGS sequence"/>
</dbReference>